<dbReference type="RefSeq" id="WP_013443263.1">
    <property type="nucleotide sequence ID" value="NC_012969.1"/>
</dbReference>
<evidence type="ECO:0000313" key="1">
    <source>
        <dbReference type="EMBL" id="ACT51789.1"/>
    </source>
</evidence>
<dbReference type="OrthoDB" id="8538552at2"/>
<keyword evidence="2" id="KW-1185">Reference proteome</keyword>
<dbReference type="Proteomes" id="UP000002743">
    <property type="component" value="Chromosome"/>
</dbReference>
<protein>
    <submittedName>
        <fullName evidence="1">Uncharacterized protein</fullName>
    </submittedName>
</protein>
<dbReference type="KEGG" id="mei:Msip34_2552"/>
<name>C6XB19_METGS</name>
<evidence type="ECO:0000313" key="2">
    <source>
        <dbReference type="Proteomes" id="UP000002743"/>
    </source>
</evidence>
<gene>
    <name evidence="1" type="ordered locus">Msip34_2552</name>
</gene>
<dbReference type="AlphaFoldDB" id="C6XB19"/>
<sequence length="63" mass="7446">MGLFYISAWDKSAHRDTPIWEHSLSAKDIDEAYRVGKAQFQTERPELDLRQFRFEATWGSVEK</sequence>
<dbReference type="eggNOG" id="ENOG5031FDZ">
    <property type="taxonomic scope" value="Bacteria"/>
</dbReference>
<organism evidence="1 2">
    <name type="scientific">Methylovorus glucosotrophus (strain SIP3-4)</name>
    <dbReference type="NCBI Taxonomy" id="582744"/>
    <lineage>
        <taxon>Bacteria</taxon>
        <taxon>Pseudomonadati</taxon>
        <taxon>Pseudomonadota</taxon>
        <taxon>Betaproteobacteria</taxon>
        <taxon>Nitrosomonadales</taxon>
        <taxon>Methylophilaceae</taxon>
        <taxon>Methylovorus</taxon>
    </lineage>
</organism>
<dbReference type="HOGENOM" id="CLU_2880708_0_0_4"/>
<accession>C6XB19</accession>
<dbReference type="EMBL" id="CP001674">
    <property type="protein sequence ID" value="ACT51789.1"/>
    <property type="molecule type" value="Genomic_DNA"/>
</dbReference>
<proteinExistence type="predicted"/>
<reference evidence="2" key="1">
    <citation type="submission" date="2009-07" db="EMBL/GenBank/DDBJ databases">
        <title>Complete sequence of chromosome of Methylovorus sp. SIP3-4.</title>
        <authorList>
            <person name="Lucas S."/>
            <person name="Copeland A."/>
            <person name="Lapidus A."/>
            <person name="Glavina del Rio T."/>
            <person name="Tice H."/>
            <person name="Bruce D."/>
            <person name="Goodwin L."/>
            <person name="Pitluck S."/>
            <person name="Clum A."/>
            <person name="Larimer F."/>
            <person name="Land M."/>
            <person name="Hauser L."/>
            <person name="Kyrpides N."/>
            <person name="Mikhailova N."/>
            <person name="Kayluzhnaya M."/>
            <person name="Chistoserdova L."/>
        </authorList>
    </citation>
    <scope>NUCLEOTIDE SEQUENCE [LARGE SCALE GENOMIC DNA]</scope>
    <source>
        <strain evidence="2">SIP3-4</strain>
    </source>
</reference>
<reference evidence="1 2" key="2">
    <citation type="journal article" date="2011" name="J. Bacteriol.">
        <title>Genomes of three methylotrophs from a single niche uncover genetic and metabolic divergence of Methylophilaceae.</title>
        <authorList>
            <person name="Lapidus A."/>
            <person name="Clum A."/>
            <person name="Labutti K."/>
            <person name="Kaluzhnaya M.G."/>
            <person name="Lim S."/>
            <person name="Beck D.A."/>
            <person name="Glavina Del Rio T."/>
            <person name="Nolan M."/>
            <person name="Mavromatis K."/>
            <person name="Huntemann M."/>
            <person name="Lucas S."/>
            <person name="Lidstrom M.E."/>
            <person name="Ivanova N."/>
            <person name="Chistoserdova L."/>
        </authorList>
    </citation>
    <scope>NUCLEOTIDE SEQUENCE [LARGE SCALE GENOMIC DNA]</scope>
    <source>
        <strain evidence="1 2">SIP3-4</strain>
    </source>
</reference>